<evidence type="ECO:0000256" key="2">
    <source>
        <dbReference type="ARBA" id="ARBA00023015"/>
    </source>
</evidence>
<dbReference type="RefSeq" id="WP_183490485.1">
    <property type="nucleotide sequence ID" value="NZ_JACIDZ010000017.1"/>
</dbReference>
<dbReference type="PANTHER" id="PTHR30293:SF0">
    <property type="entry name" value="NITROGEN ASSIMILATION REGULATORY PROTEIN NAC"/>
    <property type="match status" value="1"/>
</dbReference>
<evidence type="ECO:0000313" key="7">
    <source>
        <dbReference type="EMBL" id="MBB4124135.1"/>
    </source>
</evidence>
<keyword evidence="3" id="KW-0238">DNA-binding</keyword>
<evidence type="ECO:0000256" key="4">
    <source>
        <dbReference type="ARBA" id="ARBA00023159"/>
    </source>
</evidence>
<dbReference type="InterPro" id="IPR036390">
    <property type="entry name" value="WH_DNA-bd_sf"/>
</dbReference>
<gene>
    <name evidence="7" type="ORF">GGR30_004088</name>
</gene>
<keyword evidence="4" id="KW-0010">Activator</keyword>
<keyword evidence="8" id="KW-1185">Reference proteome</keyword>
<dbReference type="SUPFAM" id="SSF46785">
    <property type="entry name" value="Winged helix' DNA-binding domain"/>
    <property type="match status" value="1"/>
</dbReference>
<comment type="similarity">
    <text evidence="1">Belongs to the LysR transcriptional regulatory family.</text>
</comment>
<dbReference type="InterPro" id="IPR005119">
    <property type="entry name" value="LysR_subst-bd"/>
</dbReference>
<dbReference type="AlphaFoldDB" id="A0A7W6PBP6"/>
<protein>
    <submittedName>
        <fullName evidence="7">LysR family nitrogen assimilation transcriptional regulator</fullName>
    </submittedName>
</protein>
<comment type="caution">
    <text evidence="7">The sequence shown here is derived from an EMBL/GenBank/DDBJ whole genome shotgun (WGS) entry which is preliminary data.</text>
</comment>
<evidence type="ECO:0000256" key="3">
    <source>
        <dbReference type="ARBA" id="ARBA00023125"/>
    </source>
</evidence>
<dbReference type="GO" id="GO:2000142">
    <property type="term" value="P:regulation of DNA-templated transcription initiation"/>
    <property type="evidence" value="ECO:0007669"/>
    <property type="project" value="TreeGrafter"/>
</dbReference>
<dbReference type="InterPro" id="IPR036388">
    <property type="entry name" value="WH-like_DNA-bd_sf"/>
</dbReference>
<feature type="domain" description="HTH lysR-type" evidence="6">
    <location>
        <begin position="1"/>
        <end position="58"/>
    </location>
</feature>
<evidence type="ECO:0000256" key="1">
    <source>
        <dbReference type="ARBA" id="ARBA00009437"/>
    </source>
</evidence>
<dbReference type="GO" id="GO:0003677">
    <property type="term" value="F:DNA binding"/>
    <property type="evidence" value="ECO:0007669"/>
    <property type="project" value="UniProtKB-KW"/>
</dbReference>
<dbReference type="InterPro" id="IPR000847">
    <property type="entry name" value="LysR_HTH_N"/>
</dbReference>
<dbReference type="SUPFAM" id="SSF53850">
    <property type="entry name" value="Periplasmic binding protein-like II"/>
    <property type="match status" value="1"/>
</dbReference>
<dbReference type="PRINTS" id="PR00039">
    <property type="entry name" value="HTHLYSR"/>
</dbReference>
<reference evidence="7 8" key="1">
    <citation type="submission" date="2020-08" db="EMBL/GenBank/DDBJ databases">
        <title>Genomic Encyclopedia of Type Strains, Phase IV (KMG-IV): sequencing the most valuable type-strain genomes for metagenomic binning, comparative biology and taxonomic classification.</title>
        <authorList>
            <person name="Goeker M."/>
        </authorList>
    </citation>
    <scope>NUCLEOTIDE SEQUENCE [LARGE SCALE GENOMIC DNA]</scope>
    <source>
        <strain evidence="7 8">DSM 28101</strain>
    </source>
</reference>
<dbReference type="Pfam" id="PF00126">
    <property type="entry name" value="HTH_1"/>
    <property type="match status" value="1"/>
</dbReference>
<dbReference type="PROSITE" id="PS50931">
    <property type="entry name" value="HTH_LYSR"/>
    <property type="match status" value="1"/>
</dbReference>
<dbReference type="PANTHER" id="PTHR30293">
    <property type="entry name" value="TRANSCRIPTIONAL REGULATORY PROTEIN NAC-RELATED"/>
    <property type="match status" value="1"/>
</dbReference>
<keyword evidence="5" id="KW-0804">Transcription</keyword>
<evidence type="ECO:0000256" key="5">
    <source>
        <dbReference type="ARBA" id="ARBA00023163"/>
    </source>
</evidence>
<dbReference type="Gene3D" id="1.10.10.10">
    <property type="entry name" value="Winged helix-like DNA-binding domain superfamily/Winged helix DNA-binding domain"/>
    <property type="match status" value="1"/>
</dbReference>
<dbReference type="Pfam" id="PF03466">
    <property type="entry name" value="LysR_substrate"/>
    <property type="match status" value="1"/>
</dbReference>
<dbReference type="GO" id="GO:0003700">
    <property type="term" value="F:DNA-binding transcription factor activity"/>
    <property type="evidence" value="ECO:0007669"/>
    <property type="project" value="InterPro"/>
</dbReference>
<dbReference type="Proteomes" id="UP000530571">
    <property type="component" value="Unassembled WGS sequence"/>
</dbReference>
<accession>A0A7W6PBP6</accession>
<proteinExistence type="inferred from homology"/>
<organism evidence="7 8">
    <name type="scientific">Martelella radicis</name>
    <dbReference type="NCBI Taxonomy" id="1397476"/>
    <lineage>
        <taxon>Bacteria</taxon>
        <taxon>Pseudomonadati</taxon>
        <taxon>Pseudomonadota</taxon>
        <taxon>Alphaproteobacteria</taxon>
        <taxon>Hyphomicrobiales</taxon>
        <taxon>Aurantimonadaceae</taxon>
        <taxon>Martelella</taxon>
    </lineage>
</organism>
<dbReference type="FunFam" id="1.10.10.10:FF:000001">
    <property type="entry name" value="LysR family transcriptional regulator"/>
    <property type="match status" value="1"/>
</dbReference>
<name>A0A7W6PBP6_9HYPH</name>
<keyword evidence="2" id="KW-0805">Transcription regulation</keyword>
<dbReference type="EMBL" id="JACIDZ010000017">
    <property type="protein sequence ID" value="MBB4124135.1"/>
    <property type="molecule type" value="Genomic_DNA"/>
</dbReference>
<sequence length="314" mass="34053">MEMKQLEYFCAVARAGSFSRASSELMVVQPALSRQVGRLESELSTKLFYRNGRGVALTDAGKRFLAVADSVLGDLESIRAELAEDRDAPSGTVTVGMPPSVSAMIATSLLLSIRRQFPDIKLHIIDGLSGHICEWMAAGKIDIGIVHESRQSSGLLLEPLMSEPLYLVGRPSATDILPDPQGVIGTVSFDTVANLPLILQGDSHGLRRLIDRTAREMNVTLDIEIEIDAIAAITKLVQVEPFFSILPIGCVNRQLADGEFSAWRITSPELLNVMLMASVPNKPFTSAMREVRRAIQLQIAAASAVDEPAESETV</sequence>
<evidence type="ECO:0000259" key="6">
    <source>
        <dbReference type="PROSITE" id="PS50931"/>
    </source>
</evidence>
<dbReference type="Gene3D" id="3.40.190.290">
    <property type="match status" value="1"/>
</dbReference>
<evidence type="ECO:0000313" key="8">
    <source>
        <dbReference type="Proteomes" id="UP000530571"/>
    </source>
</evidence>